<evidence type="ECO:0000256" key="1">
    <source>
        <dbReference type="ARBA" id="ARBA00004477"/>
    </source>
</evidence>
<dbReference type="AlphaFoldDB" id="S3E7Z6"/>
<evidence type="ECO:0000256" key="7">
    <source>
        <dbReference type="ARBA" id="ARBA00023136"/>
    </source>
</evidence>
<dbReference type="HOGENOM" id="CLU_023360_1_0_1"/>
<protein>
    <recommendedName>
        <fullName evidence="8 10">Man(5)GlcNAc(2)-PP-dolichol translocation protein RFT1</fullName>
    </recommendedName>
</protein>
<feature type="transmembrane region" description="Helical" evidence="10">
    <location>
        <begin position="119"/>
        <end position="139"/>
    </location>
</feature>
<dbReference type="EMBL" id="KE145356">
    <property type="protein sequence ID" value="EPE34468.1"/>
    <property type="molecule type" value="Genomic_DNA"/>
</dbReference>
<dbReference type="InterPro" id="IPR007594">
    <property type="entry name" value="RFT1"/>
</dbReference>
<dbReference type="GO" id="GO:0006488">
    <property type="term" value="P:dolichol-linked oligosaccharide biosynthetic process"/>
    <property type="evidence" value="ECO:0007669"/>
    <property type="project" value="InterPro"/>
</dbReference>
<comment type="pathway">
    <text evidence="2">Protein modification; protein glycosylation.</text>
</comment>
<comment type="caution">
    <text evidence="10">Lacks conserved residue(s) required for the propagation of feature annotation.</text>
</comment>
<keyword evidence="13" id="KW-1185">Reference proteome</keyword>
<sequence length="316" mass="34144">MISTSSLPKGTATDPQEPPTSSTSAATLLIGLQIGSRALTFLANQLLLRYLSPELLGISTQLDVYSMSVLFFAREGLRVAIQRKSGEIQGGPQTQRKTLPKSHVDAETTAGKIQTVVNLAYISICLGFVFTVLLAWLYLKGIEGSAVQDTPYFGVALKMYGVAAMCELLSEPCFVVVQTRSMYKIRARTEAAATLMRCLATCASAAWAFQLNQDLGVLPFAVGQVVYALVLIILYYSSFQGVASQIGFSLMIRPIFSSIFVQSIVKHILTQGDTVLIAALATPAVQGTYALANNYGGLLARLIFQPIEESSQNFFV</sequence>
<dbReference type="eggNOG" id="KOG2864">
    <property type="taxonomic scope" value="Eukaryota"/>
</dbReference>
<keyword evidence="4 10" id="KW-0812">Transmembrane</keyword>
<dbReference type="KEGG" id="glz:GLAREA_10162"/>
<dbReference type="GeneID" id="19469209"/>
<comment type="similarity">
    <text evidence="3 10">Belongs to the RFT1 family.</text>
</comment>
<reference evidence="12 13" key="1">
    <citation type="journal article" date="2013" name="BMC Genomics">
        <title>Genomics-driven discovery of the pneumocandin biosynthetic gene cluster in the fungus Glarea lozoyensis.</title>
        <authorList>
            <person name="Chen L."/>
            <person name="Yue Q."/>
            <person name="Zhang X."/>
            <person name="Xiang M."/>
            <person name="Wang C."/>
            <person name="Li S."/>
            <person name="Che Y."/>
            <person name="Ortiz-Lopez F.J."/>
            <person name="Bills G.F."/>
            <person name="Liu X."/>
            <person name="An Z."/>
        </authorList>
    </citation>
    <scope>NUCLEOTIDE SEQUENCE [LARGE SCALE GENOMIC DNA]</scope>
    <source>
        <strain evidence="13">ATCC 20868 / MF5171</strain>
    </source>
</reference>
<evidence type="ECO:0000256" key="11">
    <source>
        <dbReference type="SAM" id="MobiDB-lite"/>
    </source>
</evidence>
<evidence type="ECO:0000256" key="4">
    <source>
        <dbReference type="ARBA" id="ARBA00022692"/>
    </source>
</evidence>
<dbReference type="OrthoDB" id="9979195at2759"/>
<comment type="subcellular location">
    <subcellularLocation>
        <location evidence="1 10">Endoplasmic reticulum membrane</location>
        <topology evidence="1 10">Multi-pass membrane protein</topology>
    </subcellularLocation>
</comment>
<evidence type="ECO:0000256" key="5">
    <source>
        <dbReference type="ARBA" id="ARBA00022824"/>
    </source>
</evidence>
<dbReference type="PANTHER" id="PTHR13117:SF5">
    <property type="entry name" value="PROTEIN RFT1 HOMOLOG"/>
    <property type="match status" value="1"/>
</dbReference>
<evidence type="ECO:0000256" key="9">
    <source>
        <dbReference type="ARBA" id="ARBA00045912"/>
    </source>
</evidence>
<keyword evidence="7 10" id="KW-0472">Membrane</keyword>
<dbReference type="PANTHER" id="PTHR13117">
    <property type="entry name" value="ENDOPLASMIC RETICULUM MULTISPAN TRANSMEMBRANE PROTEIN-RELATED"/>
    <property type="match status" value="1"/>
</dbReference>
<dbReference type="Pfam" id="PF04506">
    <property type="entry name" value="Rft-1"/>
    <property type="match status" value="1"/>
</dbReference>
<comment type="function">
    <text evidence="9 10">Intramembrane glycolipid transporter that operates in the biosynthetic pathway of dolichol-linked oligosaccharides, the glycan precursors employed in protein asparagine (N)-glycosylation. The sequential addition of sugars to dolichol pyrophosphate produces dolichol-linked oligosaccharides containing fourteen sugars, including two GlcNAcs, nine mannoses and three glucoses. Once assembled, the oligosaccharide is transferred from the lipid to nascent proteins by oligosaccharyltransferases. The assembly of dolichol-linked oligosaccharides begins on the cytosolic side of the endoplasmic reticulum membrane and finishes in its lumen. RFT1 could mediate the translocation of the cytosolically oriented intermediate DolPP-GlcNAc2Man5, produced by ALG11, into the ER lumen where dolichol-linked oligosaccharides assembly continues. However, the intramembrane lipid transporter activity could not be confirmed in vitro.</text>
</comment>
<evidence type="ECO:0000256" key="10">
    <source>
        <dbReference type="RuleBase" id="RU365067"/>
    </source>
</evidence>
<keyword evidence="10" id="KW-0813">Transport</keyword>
<gene>
    <name evidence="12" type="ORF">GLAREA_10162</name>
</gene>
<feature type="transmembrane region" description="Helical" evidence="10">
    <location>
        <begin position="215"/>
        <end position="236"/>
    </location>
</feature>
<dbReference type="RefSeq" id="XP_008078403.1">
    <property type="nucleotide sequence ID" value="XM_008080212.1"/>
</dbReference>
<organism evidence="12 13">
    <name type="scientific">Glarea lozoyensis (strain ATCC 20868 / MF5171)</name>
    <dbReference type="NCBI Taxonomy" id="1116229"/>
    <lineage>
        <taxon>Eukaryota</taxon>
        <taxon>Fungi</taxon>
        <taxon>Dikarya</taxon>
        <taxon>Ascomycota</taxon>
        <taxon>Pezizomycotina</taxon>
        <taxon>Leotiomycetes</taxon>
        <taxon>Helotiales</taxon>
        <taxon>Helotiaceae</taxon>
        <taxon>Glarea</taxon>
    </lineage>
</organism>
<evidence type="ECO:0000256" key="6">
    <source>
        <dbReference type="ARBA" id="ARBA00022989"/>
    </source>
</evidence>
<keyword evidence="6 10" id="KW-1133">Transmembrane helix</keyword>
<dbReference type="GO" id="GO:0005789">
    <property type="term" value="C:endoplasmic reticulum membrane"/>
    <property type="evidence" value="ECO:0007669"/>
    <property type="project" value="UniProtKB-SubCell"/>
</dbReference>
<dbReference type="OMA" id="AYISICL"/>
<keyword evidence="5 10" id="KW-0256">Endoplasmic reticulum</keyword>
<dbReference type="GO" id="GO:0034203">
    <property type="term" value="P:glycolipid translocation"/>
    <property type="evidence" value="ECO:0007669"/>
    <property type="project" value="TreeGrafter"/>
</dbReference>
<evidence type="ECO:0000313" key="12">
    <source>
        <dbReference type="EMBL" id="EPE34468.1"/>
    </source>
</evidence>
<evidence type="ECO:0000313" key="13">
    <source>
        <dbReference type="Proteomes" id="UP000016922"/>
    </source>
</evidence>
<evidence type="ECO:0000256" key="2">
    <source>
        <dbReference type="ARBA" id="ARBA00004922"/>
    </source>
</evidence>
<evidence type="ECO:0000256" key="3">
    <source>
        <dbReference type="ARBA" id="ARBA00010288"/>
    </source>
</evidence>
<accession>S3E7Z6</accession>
<feature type="region of interest" description="Disordered" evidence="11">
    <location>
        <begin position="1"/>
        <end position="22"/>
    </location>
</feature>
<evidence type="ECO:0000256" key="8">
    <source>
        <dbReference type="ARBA" id="ARBA00044793"/>
    </source>
</evidence>
<dbReference type="STRING" id="1116229.S3E7Z6"/>
<dbReference type="Proteomes" id="UP000016922">
    <property type="component" value="Unassembled WGS sequence"/>
</dbReference>
<name>S3E7Z6_GLAL2</name>
<proteinExistence type="inferred from homology"/>